<dbReference type="InterPro" id="IPR055418">
    <property type="entry name" value="UFD1_N2"/>
</dbReference>
<dbReference type="Gene3D" id="3.10.330.10">
    <property type="match status" value="1"/>
</dbReference>
<evidence type="ECO:0000256" key="4">
    <source>
        <dbReference type="SAM" id="MobiDB-lite"/>
    </source>
</evidence>
<comment type="similarity">
    <text evidence="1">Belongs to the UFD1 family.</text>
</comment>
<dbReference type="GO" id="GO:0034098">
    <property type="term" value="C:VCP-NPL4-UFD1 AAA ATPase complex"/>
    <property type="evidence" value="ECO:0007669"/>
    <property type="project" value="TreeGrafter"/>
</dbReference>
<dbReference type="Pfam" id="PF03152">
    <property type="entry name" value="UFD1_N1"/>
    <property type="match status" value="1"/>
</dbReference>
<evidence type="ECO:0000259" key="6">
    <source>
        <dbReference type="Pfam" id="PF24842"/>
    </source>
</evidence>
<dbReference type="GO" id="GO:0032182">
    <property type="term" value="F:ubiquitin-like protein binding"/>
    <property type="evidence" value="ECO:0007669"/>
    <property type="project" value="UniProtKB-ARBA"/>
</dbReference>
<accession>A0AAD7QZG6</accession>
<dbReference type="FunFam" id="2.40.40.50:FF:000001">
    <property type="entry name" value="Ubiquitin fusion degradation protein 1 homolog"/>
    <property type="match status" value="1"/>
</dbReference>
<dbReference type="PANTHER" id="PTHR12555:SF13">
    <property type="entry name" value="UBIQUITIN RECOGNITION FACTOR IN ER-ASSOCIATED DEGRADATION PROTEIN 1"/>
    <property type="match status" value="1"/>
</dbReference>
<gene>
    <name evidence="7" type="ORF">POJ06DRAFT_265156</name>
</gene>
<evidence type="ECO:0000313" key="8">
    <source>
        <dbReference type="Proteomes" id="UP001217417"/>
    </source>
</evidence>
<dbReference type="GO" id="GO:0006511">
    <property type="term" value="P:ubiquitin-dependent protein catabolic process"/>
    <property type="evidence" value="ECO:0007669"/>
    <property type="project" value="InterPro"/>
</dbReference>
<dbReference type="Gene3D" id="2.40.40.50">
    <property type="entry name" value="Ubiquitin fusion degradation protein UFD1, N-terminal domain"/>
    <property type="match status" value="1"/>
</dbReference>
<evidence type="ECO:0000313" key="7">
    <source>
        <dbReference type="EMBL" id="KAJ8104330.1"/>
    </source>
</evidence>
<evidence type="ECO:0000256" key="1">
    <source>
        <dbReference type="ARBA" id="ARBA00006043"/>
    </source>
</evidence>
<keyword evidence="2" id="KW-0833">Ubl conjugation pathway</keyword>
<evidence type="ECO:0000256" key="3">
    <source>
        <dbReference type="ARBA" id="ARBA00074895"/>
    </source>
</evidence>
<organism evidence="7 8">
    <name type="scientific">Lipomyces tetrasporus</name>
    <dbReference type="NCBI Taxonomy" id="54092"/>
    <lineage>
        <taxon>Eukaryota</taxon>
        <taxon>Fungi</taxon>
        <taxon>Dikarya</taxon>
        <taxon>Ascomycota</taxon>
        <taxon>Saccharomycotina</taxon>
        <taxon>Lipomycetes</taxon>
        <taxon>Lipomycetales</taxon>
        <taxon>Lipomycetaceae</taxon>
        <taxon>Lipomyces</taxon>
    </lineage>
</organism>
<name>A0AAD7QZG6_9ASCO</name>
<evidence type="ECO:0000256" key="2">
    <source>
        <dbReference type="ARBA" id="ARBA00022786"/>
    </source>
</evidence>
<dbReference type="InterPro" id="IPR042299">
    <property type="entry name" value="Ufd1-like_Nn"/>
</dbReference>
<proteinExistence type="inferred from homology"/>
<feature type="region of interest" description="Disordered" evidence="4">
    <location>
        <begin position="276"/>
        <end position="304"/>
    </location>
</feature>
<feature type="domain" description="Ubiquitin fusion degradation protein UFD1 N-terminal subdomain 2" evidence="6">
    <location>
        <begin position="144"/>
        <end position="221"/>
    </location>
</feature>
<feature type="domain" description="Ubiquitin fusion degradation protein UFD1 N-terminal subdomain 1" evidence="5">
    <location>
        <begin position="45"/>
        <end position="143"/>
    </location>
</feature>
<keyword evidence="8" id="KW-1185">Reference proteome</keyword>
<reference evidence="7" key="1">
    <citation type="submission" date="2023-03" db="EMBL/GenBank/DDBJ databases">
        <title>Near-Complete genome sequence of Lipomyces tetrasporous NRRL Y-64009, an oleaginous yeast capable of growing on lignocellulosic hydrolysates.</title>
        <authorList>
            <consortium name="Lawrence Berkeley National Laboratory"/>
            <person name="Jagtap S.S."/>
            <person name="Liu J.-J."/>
            <person name="Walukiewicz H.E."/>
            <person name="Pangilinan J."/>
            <person name="Lipzen A."/>
            <person name="Ahrendt S."/>
            <person name="Koriabine M."/>
            <person name="Cobaugh K."/>
            <person name="Salamov A."/>
            <person name="Yoshinaga Y."/>
            <person name="Ng V."/>
            <person name="Daum C."/>
            <person name="Grigoriev I.V."/>
            <person name="Slininger P.J."/>
            <person name="Dien B.S."/>
            <person name="Jin Y.-S."/>
            <person name="Rao C.V."/>
        </authorList>
    </citation>
    <scope>NUCLEOTIDE SEQUENCE</scope>
    <source>
        <strain evidence="7">NRRL Y-64009</strain>
    </source>
</reference>
<sequence length="350" mass="37788">MFGGYYDDEDGHGGGAGAGMNPADIWRAMSGGRTGYGAYDPHQKFSEYFRCYPVVMMPGTERDNLNYGGKIILPPSALNKLTRLNISYPMLFELTNEELELKSHAGVLEFIAEEGRVYLPQWMMERLALQPGSLVVITSTNLPQGSFVKIEPQSPDFLDISDPKAVLENALRNFTTLTVDDVFEIKYNNKIYRIRVLEIKPSSKTGISVVETDLEVDFAPPVGYVEPSVRGTSTPQSMGSGSLVPTPDGHSMASLINYRQLASASGSTASLPNVAASAGHRLSGRPVSSRTSTPAGGQVAVPSLSDTLSKGSEFAVSKNKSDVRAIPSPLRLPFGQLFFGYPVVPVKAKS</sequence>
<dbReference type="AlphaFoldDB" id="A0AAD7QZG6"/>
<dbReference type="RefSeq" id="XP_056047780.1">
    <property type="nucleotide sequence ID" value="XM_056189053.1"/>
</dbReference>
<comment type="caution">
    <text evidence="7">The sequence shown here is derived from an EMBL/GenBank/DDBJ whole genome shotgun (WGS) entry which is preliminary data.</text>
</comment>
<dbReference type="GO" id="GO:0031593">
    <property type="term" value="F:polyubiquitin modification-dependent protein binding"/>
    <property type="evidence" value="ECO:0007669"/>
    <property type="project" value="TreeGrafter"/>
</dbReference>
<dbReference type="EMBL" id="JARPMG010000001">
    <property type="protein sequence ID" value="KAJ8104330.1"/>
    <property type="molecule type" value="Genomic_DNA"/>
</dbReference>
<evidence type="ECO:0000259" key="5">
    <source>
        <dbReference type="Pfam" id="PF03152"/>
    </source>
</evidence>
<protein>
    <recommendedName>
        <fullName evidence="3">Ubiquitin fusion degradation protein 1</fullName>
    </recommendedName>
</protein>
<dbReference type="Proteomes" id="UP001217417">
    <property type="component" value="Unassembled WGS sequence"/>
</dbReference>
<dbReference type="GeneID" id="80884219"/>
<dbReference type="Pfam" id="PF24842">
    <property type="entry name" value="UFD1_N2"/>
    <property type="match status" value="1"/>
</dbReference>
<feature type="compositionally biased region" description="Polar residues" evidence="4">
    <location>
        <begin position="286"/>
        <end position="295"/>
    </location>
</feature>
<dbReference type="InterPro" id="IPR004854">
    <property type="entry name" value="Ufd1-like"/>
</dbReference>
<dbReference type="InterPro" id="IPR055417">
    <property type="entry name" value="UFD1_N1"/>
</dbReference>
<dbReference type="PANTHER" id="PTHR12555">
    <property type="entry name" value="UBIQUITIN FUSION DEGRADATON PROTEIN 1"/>
    <property type="match status" value="1"/>
</dbReference>
<dbReference type="GO" id="GO:0036503">
    <property type="term" value="P:ERAD pathway"/>
    <property type="evidence" value="ECO:0007669"/>
    <property type="project" value="TreeGrafter"/>
</dbReference>